<evidence type="ECO:0000256" key="1">
    <source>
        <dbReference type="ARBA" id="ARBA00004123"/>
    </source>
</evidence>
<dbReference type="PANTHER" id="PTHR12900:SF0">
    <property type="entry name" value="CHECKPOINT PROTEIN"/>
    <property type="match status" value="1"/>
</dbReference>
<dbReference type="GO" id="GO:0044778">
    <property type="term" value="P:meiotic DNA integrity checkpoint signaling"/>
    <property type="evidence" value="ECO:0007669"/>
    <property type="project" value="TreeGrafter"/>
</dbReference>
<dbReference type="Gene3D" id="3.70.10.10">
    <property type="match status" value="1"/>
</dbReference>
<evidence type="ECO:0000256" key="3">
    <source>
        <dbReference type="ARBA" id="ARBA00023242"/>
    </source>
</evidence>
<name>A0A1Q3F4C2_CULTA</name>
<sequence length="298" mass="33555">MKFRAVITDSIHIRELLNVVTIFSRINKNLIINIQPAKVIIQIETEVEASQCLWCEIDASDHGRSSSSNQGYFAEYVMDGVDKEHNQIYLAVVAAHLVRALSYVRNNAVDYLKFKLVKTDVACLAVEISGTSHNDSDIMTPKVQHDIPVTIAPRSEWRNFQLPFDTAYDLTMLLPTVKSLRGLLDKKKNISPSVTIYATLAGELSLVVETDIVTVASHYRGLQCSRARPPDEEESETEPLTEAACKVDSKKLATLFESVNFCDMKMIANVKNEHLFNVKFEIKDNVFINFILPAVDFE</sequence>
<dbReference type="GO" id="GO:0006289">
    <property type="term" value="P:nucleotide-excision repair"/>
    <property type="evidence" value="ECO:0007669"/>
    <property type="project" value="TreeGrafter"/>
</dbReference>
<dbReference type="GO" id="GO:0033314">
    <property type="term" value="P:mitotic DNA replication checkpoint signaling"/>
    <property type="evidence" value="ECO:0007669"/>
    <property type="project" value="TreeGrafter"/>
</dbReference>
<accession>A0A1Q3F4C2</accession>
<reference evidence="5" key="1">
    <citation type="submission" date="2017-01" db="EMBL/GenBank/DDBJ databases">
        <title>A deep insight into the sialotranscriptome of adult male and female Cluex tarsalis mosquitoes.</title>
        <authorList>
            <person name="Ribeiro J.M."/>
            <person name="Moreira F."/>
            <person name="Bernard K.A."/>
            <person name="Calvo E."/>
        </authorList>
    </citation>
    <scope>NUCLEOTIDE SEQUENCE</scope>
    <source>
        <strain evidence="5">Kern County</strain>
        <tissue evidence="5">Salivary glands</tissue>
    </source>
</reference>
<dbReference type="GO" id="GO:0000723">
    <property type="term" value="P:telomere maintenance"/>
    <property type="evidence" value="ECO:0007669"/>
    <property type="project" value="TreeGrafter"/>
</dbReference>
<dbReference type="InterPro" id="IPR007150">
    <property type="entry name" value="HUS1/Mec3"/>
</dbReference>
<dbReference type="EMBL" id="GFDL01012635">
    <property type="protein sequence ID" value="JAV22410.1"/>
    <property type="molecule type" value="Transcribed_RNA"/>
</dbReference>
<evidence type="ECO:0000313" key="5">
    <source>
        <dbReference type="EMBL" id="JAV22410.1"/>
    </source>
</evidence>
<dbReference type="GO" id="GO:0031573">
    <property type="term" value="P:mitotic intra-S DNA damage checkpoint signaling"/>
    <property type="evidence" value="ECO:0007669"/>
    <property type="project" value="TreeGrafter"/>
</dbReference>
<comment type="similarity">
    <text evidence="2 4">Belongs to the HUS1 family.</text>
</comment>
<evidence type="ECO:0000256" key="4">
    <source>
        <dbReference type="PIRNR" id="PIRNR011312"/>
    </source>
</evidence>
<dbReference type="AlphaFoldDB" id="A0A1Q3F4C2"/>
<protein>
    <recommendedName>
        <fullName evidence="4">Checkpoint protein</fullName>
    </recommendedName>
</protein>
<evidence type="ECO:0000256" key="2">
    <source>
        <dbReference type="ARBA" id="ARBA00005563"/>
    </source>
</evidence>
<proteinExistence type="inferred from homology"/>
<dbReference type="GO" id="GO:0005730">
    <property type="term" value="C:nucleolus"/>
    <property type="evidence" value="ECO:0007669"/>
    <property type="project" value="InterPro"/>
</dbReference>
<dbReference type="PANTHER" id="PTHR12900">
    <property type="entry name" value="MITOTIC AND DNA DAMAGE CHECKPOINT PROTEIN HUS1"/>
    <property type="match status" value="1"/>
</dbReference>
<dbReference type="InterPro" id="IPR016580">
    <property type="entry name" value="HUS1"/>
</dbReference>
<dbReference type="GO" id="GO:0000724">
    <property type="term" value="P:double-strand break repair via homologous recombination"/>
    <property type="evidence" value="ECO:0007669"/>
    <property type="project" value="TreeGrafter"/>
</dbReference>
<comment type="subcellular location">
    <subcellularLocation>
        <location evidence="1">Nucleus</location>
    </subcellularLocation>
</comment>
<dbReference type="Pfam" id="PF04005">
    <property type="entry name" value="Hus1"/>
    <property type="match status" value="1"/>
</dbReference>
<dbReference type="GO" id="GO:0030896">
    <property type="term" value="C:checkpoint clamp complex"/>
    <property type="evidence" value="ECO:0007669"/>
    <property type="project" value="InterPro"/>
</dbReference>
<dbReference type="GO" id="GO:0035861">
    <property type="term" value="C:site of double-strand break"/>
    <property type="evidence" value="ECO:0007669"/>
    <property type="project" value="TreeGrafter"/>
</dbReference>
<dbReference type="PIRSF" id="PIRSF011312">
    <property type="entry name" value="Cell_cycle_HUS1"/>
    <property type="match status" value="1"/>
</dbReference>
<keyword evidence="3" id="KW-0539">Nucleus</keyword>
<organism evidence="5">
    <name type="scientific">Culex tarsalis</name>
    <name type="common">Encephalitis mosquito</name>
    <dbReference type="NCBI Taxonomy" id="7177"/>
    <lineage>
        <taxon>Eukaryota</taxon>
        <taxon>Metazoa</taxon>
        <taxon>Ecdysozoa</taxon>
        <taxon>Arthropoda</taxon>
        <taxon>Hexapoda</taxon>
        <taxon>Insecta</taxon>
        <taxon>Pterygota</taxon>
        <taxon>Neoptera</taxon>
        <taxon>Endopterygota</taxon>
        <taxon>Diptera</taxon>
        <taxon>Nematocera</taxon>
        <taxon>Culicoidea</taxon>
        <taxon>Culicidae</taxon>
        <taxon>Culicinae</taxon>
        <taxon>Culicini</taxon>
        <taxon>Culex</taxon>
        <taxon>Culex</taxon>
    </lineage>
</organism>